<feature type="region of interest" description="Disordered" evidence="1">
    <location>
        <begin position="50"/>
        <end position="93"/>
    </location>
</feature>
<sequence length="93" mass="10212">MFTTHAVIFVALAVFLIGQVSASPLPMPLRAIKAREVAFDVIPAYVRRASDTNTYPEQSPAKSDNGEIVSYPRKRTTNTYPEQSPAKSDNGEI</sequence>
<dbReference type="InParanoid" id="A0A0C3G9U8"/>
<keyword evidence="2" id="KW-0732">Signal</keyword>
<evidence type="ECO:0000313" key="3">
    <source>
        <dbReference type="EMBL" id="KIM88509.1"/>
    </source>
</evidence>
<gene>
    <name evidence="3" type="ORF">PILCRDRAFT_2737</name>
</gene>
<dbReference type="AlphaFoldDB" id="A0A0C3G9U8"/>
<feature type="chain" id="PRO_5002174532" evidence="2">
    <location>
        <begin position="23"/>
        <end position="93"/>
    </location>
</feature>
<name>A0A0C3G9U8_PILCF</name>
<dbReference type="EMBL" id="KN832976">
    <property type="protein sequence ID" value="KIM88509.1"/>
    <property type="molecule type" value="Genomic_DNA"/>
</dbReference>
<evidence type="ECO:0000256" key="2">
    <source>
        <dbReference type="SAM" id="SignalP"/>
    </source>
</evidence>
<proteinExistence type="predicted"/>
<protein>
    <submittedName>
        <fullName evidence="3">Uncharacterized protein</fullName>
    </submittedName>
</protein>
<dbReference type="Proteomes" id="UP000054166">
    <property type="component" value="Unassembled WGS sequence"/>
</dbReference>
<feature type="compositionally biased region" description="Polar residues" evidence="1">
    <location>
        <begin position="77"/>
        <end position="87"/>
    </location>
</feature>
<feature type="compositionally biased region" description="Polar residues" evidence="1">
    <location>
        <begin position="51"/>
        <end position="62"/>
    </location>
</feature>
<dbReference type="OrthoDB" id="3348811at2759"/>
<dbReference type="STRING" id="765440.A0A0C3G9U8"/>
<keyword evidence="4" id="KW-1185">Reference proteome</keyword>
<feature type="signal peptide" evidence="2">
    <location>
        <begin position="1"/>
        <end position="22"/>
    </location>
</feature>
<evidence type="ECO:0000256" key="1">
    <source>
        <dbReference type="SAM" id="MobiDB-lite"/>
    </source>
</evidence>
<dbReference type="HOGENOM" id="CLU_2405415_0_0_1"/>
<reference evidence="4" key="2">
    <citation type="submission" date="2015-01" db="EMBL/GenBank/DDBJ databases">
        <title>Evolutionary Origins and Diversification of the Mycorrhizal Mutualists.</title>
        <authorList>
            <consortium name="DOE Joint Genome Institute"/>
            <consortium name="Mycorrhizal Genomics Consortium"/>
            <person name="Kohler A."/>
            <person name="Kuo A."/>
            <person name="Nagy L.G."/>
            <person name="Floudas D."/>
            <person name="Copeland A."/>
            <person name="Barry K.W."/>
            <person name="Cichocki N."/>
            <person name="Veneault-Fourrey C."/>
            <person name="LaButti K."/>
            <person name="Lindquist E.A."/>
            <person name="Lipzen A."/>
            <person name="Lundell T."/>
            <person name="Morin E."/>
            <person name="Murat C."/>
            <person name="Riley R."/>
            <person name="Ohm R."/>
            <person name="Sun H."/>
            <person name="Tunlid A."/>
            <person name="Henrissat B."/>
            <person name="Grigoriev I.V."/>
            <person name="Hibbett D.S."/>
            <person name="Martin F."/>
        </authorList>
    </citation>
    <scope>NUCLEOTIDE SEQUENCE [LARGE SCALE GENOMIC DNA]</scope>
    <source>
        <strain evidence="4">F 1598</strain>
    </source>
</reference>
<feature type="non-terminal residue" evidence="3">
    <location>
        <position position="93"/>
    </location>
</feature>
<organism evidence="3 4">
    <name type="scientific">Piloderma croceum (strain F 1598)</name>
    <dbReference type="NCBI Taxonomy" id="765440"/>
    <lineage>
        <taxon>Eukaryota</taxon>
        <taxon>Fungi</taxon>
        <taxon>Dikarya</taxon>
        <taxon>Basidiomycota</taxon>
        <taxon>Agaricomycotina</taxon>
        <taxon>Agaricomycetes</taxon>
        <taxon>Agaricomycetidae</taxon>
        <taxon>Atheliales</taxon>
        <taxon>Atheliaceae</taxon>
        <taxon>Piloderma</taxon>
    </lineage>
</organism>
<accession>A0A0C3G9U8</accession>
<reference evidence="3 4" key="1">
    <citation type="submission" date="2014-04" db="EMBL/GenBank/DDBJ databases">
        <authorList>
            <consortium name="DOE Joint Genome Institute"/>
            <person name="Kuo A."/>
            <person name="Tarkka M."/>
            <person name="Buscot F."/>
            <person name="Kohler A."/>
            <person name="Nagy L.G."/>
            <person name="Floudas D."/>
            <person name="Copeland A."/>
            <person name="Barry K.W."/>
            <person name="Cichocki N."/>
            <person name="Veneault-Fourrey C."/>
            <person name="LaButti K."/>
            <person name="Lindquist E.A."/>
            <person name="Lipzen A."/>
            <person name="Lundell T."/>
            <person name="Morin E."/>
            <person name="Murat C."/>
            <person name="Sun H."/>
            <person name="Tunlid A."/>
            <person name="Henrissat B."/>
            <person name="Grigoriev I.V."/>
            <person name="Hibbett D.S."/>
            <person name="Martin F."/>
            <person name="Nordberg H.P."/>
            <person name="Cantor M.N."/>
            <person name="Hua S.X."/>
        </authorList>
    </citation>
    <scope>NUCLEOTIDE SEQUENCE [LARGE SCALE GENOMIC DNA]</scope>
    <source>
        <strain evidence="3 4">F 1598</strain>
    </source>
</reference>
<evidence type="ECO:0000313" key="4">
    <source>
        <dbReference type="Proteomes" id="UP000054166"/>
    </source>
</evidence>